<dbReference type="EMBL" id="AP015036">
    <property type="protein sequence ID" value="BAT80448.1"/>
    <property type="molecule type" value="Genomic_DNA"/>
</dbReference>
<feature type="transmembrane region" description="Helical" evidence="6">
    <location>
        <begin position="253"/>
        <end position="272"/>
    </location>
</feature>
<protein>
    <recommendedName>
        <fullName evidence="6">Protein DETOXIFICATION</fullName>
    </recommendedName>
    <alternativeName>
        <fullName evidence="6">Multidrug and toxic compound extrusion protein</fullName>
    </alternativeName>
</protein>
<feature type="transmembrane region" description="Helical" evidence="6">
    <location>
        <begin position="387"/>
        <end position="407"/>
    </location>
</feature>
<keyword evidence="4 6" id="KW-1133">Transmembrane helix</keyword>
<feature type="compositionally biased region" description="Polar residues" evidence="7">
    <location>
        <begin position="173"/>
        <end position="188"/>
    </location>
</feature>
<evidence type="ECO:0000256" key="3">
    <source>
        <dbReference type="ARBA" id="ARBA00022692"/>
    </source>
</evidence>
<evidence type="ECO:0000256" key="2">
    <source>
        <dbReference type="ARBA" id="ARBA00010199"/>
    </source>
</evidence>
<dbReference type="GO" id="GO:0015297">
    <property type="term" value="F:antiporter activity"/>
    <property type="evidence" value="ECO:0007669"/>
    <property type="project" value="InterPro"/>
</dbReference>
<feature type="compositionally biased region" description="Polar residues" evidence="7">
    <location>
        <begin position="58"/>
        <end position="68"/>
    </location>
</feature>
<dbReference type="PANTHER" id="PTHR42893">
    <property type="entry name" value="PROTEIN DETOXIFICATION 44, CHLOROPLASTIC-RELATED"/>
    <property type="match status" value="1"/>
</dbReference>
<feature type="region of interest" description="Disordered" evidence="7">
    <location>
        <begin position="173"/>
        <end position="193"/>
    </location>
</feature>
<dbReference type="OrthoDB" id="2126698at2759"/>
<evidence type="ECO:0000256" key="6">
    <source>
        <dbReference type="RuleBase" id="RU004914"/>
    </source>
</evidence>
<feature type="transmembrane region" description="Helical" evidence="6">
    <location>
        <begin position="306"/>
        <end position="327"/>
    </location>
</feature>
<keyword evidence="3 6" id="KW-0812">Transmembrane</keyword>
<gene>
    <name evidence="8" type="primary">Vigan.03G002700</name>
    <name evidence="8" type="ORF">VIGAN_03002700</name>
</gene>
<organism evidence="8 9">
    <name type="scientific">Vigna angularis var. angularis</name>
    <dbReference type="NCBI Taxonomy" id="157739"/>
    <lineage>
        <taxon>Eukaryota</taxon>
        <taxon>Viridiplantae</taxon>
        <taxon>Streptophyta</taxon>
        <taxon>Embryophyta</taxon>
        <taxon>Tracheophyta</taxon>
        <taxon>Spermatophyta</taxon>
        <taxon>Magnoliopsida</taxon>
        <taxon>eudicotyledons</taxon>
        <taxon>Gunneridae</taxon>
        <taxon>Pentapetalae</taxon>
        <taxon>rosids</taxon>
        <taxon>fabids</taxon>
        <taxon>Fabales</taxon>
        <taxon>Fabaceae</taxon>
        <taxon>Papilionoideae</taxon>
        <taxon>50 kb inversion clade</taxon>
        <taxon>NPAAA clade</taxon>
        <taxon>indigoferoid/millettioid clade</taxon>
        <taxon>Phaseoleae</taxon>
        <taxon>Vigna</taxon>
    </lineage>
</organism>
<feature type="transmembrane region" description="Helical" evidence="6">
    <location>
        <begin position="348"/>
        <end position="367"/>
    </location>
</feature>
<feature type="transmembrane region" description="Helical" evidence="6">
    <location>
        <begin position="428"/>
        <end position="451"/>
    </location>
</feature>
<accession>A0A0S3RIT0</accession>
<evidence type="ECO:0000256" key="7">
    <source>
        <dbReference type="SAM" id="MobiDB-lite"/>
    </source>
</evidence>
<evidence type="ECO:0000256" key="1">
    <source>
        <dbReference type="ARBA" id="ARBA00004141"/>
    </source>
</evidence>
<keyword evidence="9" id="KW-1185">Reference proteome</keyword>
<feature type="transmembrane region" description="Helical" evidence="6">
    <location>
        <begin position="522"/>
        <end position="542"/>
    </location>
</feature>
<dbReference type="InterPro" id="IPR002528">
    <property type="entry name" value="MATE_fam"/>
</dbReference>
<dbReference type="Pfam" id="PF01554">
    <property type="entry name" value="MatE"/>
    <property type="match status" value="2"/>
</dbReference>
<feature type="transmembrane region" description="Helical" evidence="6">
    <location>
        <begin position="493"/>
        <end position="516"/>
    </location>
</feature>
<dbReference type="GO" id="GO:0009507">
    <property type="term" value="C:chloroplast"/>
    <property type="evidence" value="ECO:0007669"/>
    <property type="project" value="TreeGrafter"/>
</dbReference>
<dbReference type="NCBIfam" id="TIGR00797">
    <property type="entry name" value="matE"/>
    <property type="match status" value="1"/>
</dbReference>
<dbReference type="PANTHER" id="PTHR42893:SF45">
    <property type="entry name" value="PROTEIN DETOXIFICATION 45, CHLOROPLASTIC"/>
    <property type="match status" value="1"/>
</dbReference>
<evidence type="ECO:0000256" key="5">
    <source>
        <dbReference type="ARBA" id="ARBA00023136"/>
    </source>
</evidence>
<dbReference type="AlphaFoldDB" id="A0A0S3RIT0"/>
<comment type="similarity">
    <text evidence="2 6">Belongs to the multi antimicrobial extrusion (MATE) (TC 2.A.66.1) family.</text>
</comment>
<sequence length="557" mass="60057">MEATHFTSSSFVSQHHGSTRRRPFVFNRNHICYGYCPRFLRQAQSLSSPLITLRAKHSSLTSEQQHQQNADEDHQLHPNPSVKLPLDQNGKLPDVDVKRELLLLSLPALAGQAIDPLSQLMETAYIGRLGTVELASAGVSVSIFNIISKLFNIPLLSVATSFVAEDMAKAASTQHSDSDQGATENTGNGKPFKAVPQRKQLSSVSTALLLALGLGIFEALALSLGSGAFLNLIGVSTQNPTYAPARHFLSLRAVGAPAVVLSLALQGIFRGFKDTKTPVICLGIGNFSSVFLFPLLMYYFRLGVTGAAISTVISQYIGAILMIWCLNERAELLPPRMGNLQFGSYIKSGGYLLGRTLAVLSTITLGTSMAARHGPVAMAAHQICMQVWLAVSLLTDALAASGQALVASSVSRHEYKVVKEITSFVLRIGLVMGICLTAILGASFGSLATIFTQDSEVLQVVRSLVLFVSVSQPFNALAYIFDGLHYGVSDFRYAAFSMMFVGAVSSAFLLFAPPLFGLQGVWLGLVLFMALRSVAGAVRCLSKNGPWWFLHRDLQIV</sequence>
<feature type="transmembrane region" description="Helical" evidence="6">
    <location>
        <begin position="279"/>
        <end position="300"/>
    </location>
</feature>
<comment type="subcellular location">
    <subcellularLocation>
        <location evidence="1">Membrane</location>
        <topology evidence="1">Multi-pass membrane protein</topology>
    </subcellularLocation>
</comment>
<reference evidence="8 9" key="1">
    <citation type="journal article" date="2015" name="Sci. Rep.">
        <title>The power of single molecule real-time sequencing technology in the de novo assembly of a eukaryotic genome.</title>
        <authorList>
            <person name="Sakai H."/>
            <person name="Naito K."/>
            <person name="Ogiso-Tanaka E."/>
            <person name="Takahashi Y."/>
            <person name="Iseki K."/>
            <person name="Muto C."/>
            <person name="Satou K."/>
            <person name="Teruya K."/>
            <person name="Shiroma A."/>
            <person name="Shimoji M."/>
            <person name="Hirano T."/>
            <person name="Itoh T."/>
            <person name="Kaga A."/>
            <person name="Tomooka N."/>
        </authorList>
    </citation>
    <scope>NUCLEOTIDE SEQUENCE [LARGE SCALE GENOMIC DNA]</scope>
    <source>
        <strain evidence="9">cv. Shumari</strain>
    </source>
</reference>
<feature type="transmembrane region" description="Helical" evidence="6">
    <location>
        <begin position="463"/>
        <end position="481"/>
    </location>
</feature>
<evidence type="ECO:0000256" key="4">
    <source>
        <dbReference type="ARBA" id="ARBA00022989"/>
    </source>
</evidence>
<dbReference type="GO" id="GO:0016020">
    <property type="term" value="C:membrane"/>
    <property type="evidence" value="ECO:0007669"/>
    <property type="project" value="UniProtKB-SubCell"/>
</dbReference>
<feature type="region of interest" description="Disordered" evidence="7">
    <location>
        <begin position="57"/>
        <end position="88"/>
    </location>
</feature>
<dbReference type="GO" id="GO:0042910">
    <property type="term" value="F:xenobiotic transmembrane transporter activity"/>
    <property type="evidence" value="ECO:0007669"/>
    <property type="project" value="InterPro"/>
</dbReference>
<dbReference type="CDD" id="cd13136">
    <property type="entry name" value="MATE_DinF_like"/>
    <property type="match status" value="1"/>
</dbReference>
<evidence type="ECO:0000313" key="8">
    <source>
        <dbReference type="EMBL" id="BAT80448.1"/>
    </source>
</evidence>
<dbReference type="Proteomes" id="UP000291084">
    <property type="component" value="Chromosome 3"/>
</dbReference>
<name>A0A0S3RIT0_PHAAN</name>
<keyword evidence="5 6" id="KW-0472">Membrane</keyword>
<proteinExistence type="inferred from homology"/>
<dbReference type="InterPro" id="IPR044644">
    <property type="entry name" value="DinF-like"/>
</dbReference>
<feature type="transmembrane region" description="Helical" evidence="6">
    <location>
        <begin position="207"/>
        <end position="233"/>
    </location>
</feature>
<evidence type="ECO:0000313" key="9">
    <source>
        <dbReference type="Proteomes" id="UP000291084"/>
    </source>
</evidence>